<comment type="similarity">
    <text evidence="1 4 5">Belongs to the aldehyde dehydrogenase family.</text>
</comment>
<evidence type="ECO:0000256" key="5">
    <source>
        <dbReference type="RuleBase" id="RU003345"/>
    </source>
</evidence>
<dbReference type="InterPro" id="IPR016161">
    <property type="entry name" value="Ald_DH/histidinol_DH"/>
</dbReference>
<dbReference type="InterPro" id="IPR015590">
    <property type="entry name" value="Aldehyde_DH_dom"/>
</dbReference>
<dbReference type="STRING" id="426428.A0A0D2XND3"/>
<protein>
    <recommendedName>
        <fullName evidence="4">Aldehyde dehydrogenase</fullName>
    </recommendedName>
</protein>
<proteinExistence type="inferred from homology"/>
<evidence type="ECO:0000256" key="4">
    <source>
        <dbReference type="PIRNR" id="PIRNR036492"/>
    </source>
</evidence>
<keyword evidence="2" id="KW-0125">Carotenoid biosynthesis</keyword>
<dbReference type="FunFam" id="3.40.605.10:FF:000004">
    <property type="entry name" value="Aldehyde dehydrogenase"/>
    <property type="match status" value="1"/>
</dbReference>
<dbReference type="VEuPathDB" id="FungiDB:FOXG_05463"/>
<dbReference type="GO" id="GO:0004029">
    <property type="term" value="F:aldehyde dehydrogenase (NAD+) activity"/>
    <property type="evidence" value="ECO:0007669"/>
    <property type="project" value="TreeGrafter"/>
</dbReference>
<dbReference type="AlphaFoldDB" id="A0A0D2XND3"/>
<dbReference type="InterPro" id="IPR016162">
    <property type="entry name" value="Ald_DH_N"/>
</dbReference>
<reference evidence="7" key="2">
    <citation type="submission" date="2025-08" db="UniProtKB">
        <authorList>
            <consortium name="EnsemblFungi"/>
        </authorList>
    </citation>
    <scope>IDENTIFICATION</scope>
    <source>
        <strain evidence="7">4287 / CBS 123668 / FGSC 9935 / NRRL 34936</strain>
    </source>
</reference>
<dbReference type="GO" id="GO:0006081">
    <property type="term" value="P:aldehyde metabolic process"/>
    <property type="evidence" value="ECO:0007669"/>
    <property type="project" value="InterPro"/>
</dbReference>
<dbReference type="CDD" id="cd07135">
    <property type="entry name" value="ALDH_F14-YMR110C"/>
    <property type="match status" value="1"/>
</dbReference>
<evidence type="ECO:0000313" key="7">
    <source>
        <dbReference type="EnsemblFungi" id="FOXG_05463P0"/>
    </source>
</evidence>
<dbReference type="PIRSF" id="PIRSF036492">
    <property type="entry name" value="ALDH"/>
    <property type="match status" value="1"/>
</dbReference>
<dbReference type="PANTHER" id="PTHR43570:SF11">
    <property type="entry name" value="ALDEHYDE DEHYDROGENASE"/>
    <property type="match status" value="1"/>
</dbReference>
<dbReference type="InterPro" id="IPR012394">
    <property type="entry name" value="Aldehyde_DH_NAD(P)"/>
</dbReference>
<evidence type="ECO:0000256" key="3">
    <source>
        <dbReference type="ARBA" id="ARBA00023002"/>
    </source>
</evidence>
<dbReference type="InterPro" id="IPR016163">
    <property type="entry name" value="Ald_DH_C"/>
</dbReference>
<evidence type="ECO:0000256" key="2">
    <source>
        <dbReference type="ARBA" id="ARBA00022746"/>
    </source>
</evidence>
<dbReference type="InterPro" id="IPR029510">
    <property type="entry name" value="Ald_DH_CS_GLU"/>
</dbReference>
<dbReference type="Proteomes" id="UP000002489">
    <property type="component" value="Unassembled WGS sequence"/>
</dbReference>
<dbReference type="EnsemblFungi" id="FOXG_05463T0">
    <property type="protein sequence ID" value="FOXG_05463P0"/>
    <property type="gene ID" value="FOXG_05463"/>
</dbReference>
<name>A0A0D2XND3_FUSOF</name>
<feature type="domain" description="Aldehyde dehydrogenase" evidence="6">
    <location>
        <begin position="16"/>
        <end position="448"/>
    </location>
</feature>
<reference evidence="8" key="1">
    <citation type="journal article" date="2012" name="Mol. Plant Microbe Interact.">
        <title>A highly conserved effector in Fusarium oxysporum is required for full virulence on Arabidopsis.</title>
        <authorList>
            <person name="Thatcher L.F."/>
            <person name="Gardiner D.M."/>
            <person name="Kazan K."/>
            <person name="Manners J."/>
        </authorList>
    </citation>
    <scope>NUCLEOTIDE SEQUENCE [LARGE SCALE GENOMIC DNA]</scope>
    <source>
        <strain evidence="8">Fo5176</strain>
    </source>
</reference>
<dbReference type="PANTHER" id="PTHR43570">
    <property type="entry name" value="ALDEHYDE DEHYDROGENASE"/>
    <property type="match status" value="1"/>
</dbReference>
<dbReference type="SUPFAM" id="SSF53720">
    <property type="entry name" value="ALDH-like"/>
    <property type="match status" value="1"/>
</dbReference>
<keyword evidence="3 4" id="KW-0560">Oxidoreductase</keyword>
<evidence type="ECO:0000256" key="1">
    <source>
        <dbReference type="ARBA" id="ARBA00009986"/>
    </source>
</evidence>
<accession>A0A0D2XND3</accession>
<dbReference type="Gene3D" id="3.40.309.10">
    <property type="entry name" value="Aldehyde Dehydrogenase, Chain A, domain 2"/>
    <property type="match status" value="1"/>
</dbReference>
<dbReference type="Pfam" id="PF00171">
    <property type="entry name" value="Aldedh"/>
    <property type="match status" value="1"/>
</dbReference>
<evidence type="ECO:0000259" key="6">
    <source>
        <dbReference type="Pfam" id="PF00171"/>
    </source>
</evidence>
<dbReference type="PROSITE" id="PS00687">
    <property type="entry name" value="ALDEHYDE_DEHYDR_GLU"/>
    <property type="match status" value="1"/>
</dbReference>
<sequence length="539" mass="59885">MADNNSSYTIAPLEHTPLDEIAAKVDLMRKTFRSGRTKDIEFRMIQIRKLYWAIVDNTELMQDALIKDLRKCKYEAVLAEIDWCKQECIDMVNNMEKWLRDEPVPNVPLQFRAMKHRTRFEPLGVVLNIGSFNFPFQLNLPVVIGAIACGNCVVLKASESSPNCAMVLKKIFDESLDPECFTYVNGALPETQLLLEQKFDKICFTGGKAVGKIIAQKAAETLTPVLLELGGLNPAFVTKNANLKLAARRLLWQKSLNAGQVCMSHNYILVERSVLSQFLGELNNQMRTFFPKGAKNSPDLCRIVNAGHFNRLKKMLDGTNGKIVLGGSMDESTLFMEPTAVLVDDINDSMMTQEAFGPIFAMMAVDSLDQAIDIANTVDPTPLSLSAFGSKAENNKILDNVTSGGATCNDAFFHSQIPQSPLGGVGQSGMGNYHGIYSIRTFSHQRTIAEVPYWADFLFRVRYMPYQWPVMNRMKAVADSKPNFDRNGNKTKGITYFLALVLGLGSKKSKGALLRWAVLVVAAAILEAKKGVLSQLLTR</sequence>
<organism evidence="7 8">
    <name type="scientific">Fusarium oxysporum (strain Fo5176)</name>
    <name type="common">Fusarium vascular wilt</name>
    <dbReference type="NCBI Taxonomy" id="660025"/>
    <lineage>
        <taxon>Eukaryota</taxon>
        <taxon>Fungi</taxon>
        <taxon>Dikarya</taxon>
        <taxon>Ascomycota</taxon>
        <taxon>Pezizomycotina</taxon>
        <taxon>Sordariomycetes</taxon>
        <taxon>Hypocreomycetidae</taxon>
        <taxon>Hypocreales</taxon>
        <taxon>Nectriaceae</taxon>
        <taxon>Fusarium</taxon>
        <taxon>Fusarium oxysporum species complex</taxon>
    </lineage>
</organism>
<dbReference type="GO" id="GO:0005737">
    <property type="term" value="C:cytoplasm"/>
    <property type="evidence" value="ECO:0007669"/>
    <property type="project" value="TreeGrafter"/>
</dbReference>
<evidence type="ECO:0000313" key="8">
    <source>
        <dbReference type="Proteomes" id="UP000002489"/>
    </source>
</evidence>
<gene>
    <name evidence="7" type="primary">28947439</name>
</gene>
<dbReference type="Gene3D" id="3.40.605.10">
    <property type="entry name" value="Aldehyde Dehydrogenase, Chain A, domain 1"/>
    <property type="match status" value="1"/>
</dbReference>
<dbReference type="GO" id="GO:0016117">
    <property type="term" value="P:carotenoid biosynthetic process"/>
    <property type="evidence" value="ECO:0007669"/>
    <property type="project" value="UniProtKB-KW"/>
</dbReference>